<feature type="domain" description="HTH gntR-type" evidence="4">
    <location>
        <begin position="30"/>
        <end position="98"/>
    </location>
</feature>
<dbReference type="PROSITE" id="PS50949">
    <property type="entry name" value="HTH_GNTR"/>
    <property type="match status" value="1"/>
</dbReference>
<dbReference type="AlphaFoldDB" id="A0A6J6NX93"/>
<dbReference type="SUPFAM" id="SSF48008">
    <property type="entry name" value="GntR ligand-binding domain-like"/>
    <property type="match status" value="1"/>
</dbReference>
<sequence>MLREVTATPDANDADPPLAGVVPLRAIQRTQRSEQIRRQIEEAIKDGGFQPGDKLPSERELVETFGVSRVTVREAIRSLEALGLVRVEHGKGAFVTDRRSGLGEQMSRWLQLHRDEVLELHRVRGALDELAAQSAAERQDVAAIEALVESHEKLRSAVEADEPLEELVRLDIDFHVALAEASGNRLLYDLLYDLHTYLAESRRFVYSTSARPPQSVDEHEAIVRAVIANDPQRARAAANLHIISIRERIISGLARRRSATPKE</sequence>
<dbReference type="SMART" id="SM00345">
    <property type="entry name" value="HTH_GNTR"/>
    <property type="match status" value="1"/>
</dbReference>
<dbReference type="PANTHER" id="PTHR43537:SF5">
    <property type="entry name" value="UXU OPERON TRANSCRIPTIONAL REGULATOR"/>
    <property type="match status" value="1"/>
</dbReference>
<dbReference type="EMBL" id="CAEZXP010000001">
    <property type="protein sequence ID" value="CAB4688973.1"/>
    <property type="molecule type" value="Genomic_DNA"/>
</dbReference>
<dbReference type="SUPFAM" id="SSF46785">
    <property type="entry name" value="Winged helix' DNA-binding domain"/>
    <property type="match status" value="1"/>
</dbReference>
<dbReference type="Gene3D" id="1.20.120.530">
    <property type="entry name" value="GntR ligand-binding domain-like"/>
    <property type="match status" value="1"/>
</dbReference>
<dbReference type="Pfam" id="PF07729">
    <property type="entry name" value="FCD"/>
    <property type="match status" value="1"/>
</dbReference>
<keyword evidence="2" id="KW-0238">DNA-binding</keyword>
<name>A0A6J6NX93_9ZZZZ</name>
<dbReference type="CDD" id="cd07377">
    <property type="entry name" value="WHTH_GntR"/>
    <property type="match status" value="1"/>
</dbReference>
<evidence type="ECO:0000259" key="4">
    <source>
        <dbReference type="PROSITE" id="PS50949"/>
    </source>
</evidence>
<dbReference type="InterPro" id="IPR000524">
    <property type="entry name" value="Tscrpt_reg_HTH_GntR"/>
</dbReference>
<reference evidence="5" key="1">
    <citation type="submission" date="2020-05" db="EMBL/GenBank/DDBJ databases">
        <authorList>
            <person name="Chiriac C."/>
            <person name="Salcher M."/>
            <person name="Ghai R."/>
            <person name="Kavagutti S V."/>
        </authorList>
    </citation>
    <scope>NUCLEOTIDE SEQUENCE</scope>
</reference>
<dbReference type="GO" id="GO:0003677">
    <property type="term" value="F:DNA binding"/>
    <property type="evidence" value="ECO:0007669"/>
    <property type="project" value="UniProtKB-KW"/>
</dbReference>
<evidence type="ECO:0000256" key="3">
    <source>
        <dbReference type="ARBA" id="ARBA00023163"/>
    </source>
</evidence>
<accession>A0A6J6NX93</accession>
<evidence type="ECO:0000256" key="2">
    <source>
        <dbReference type="ARBA" id="ARBA00023125"/>
    </source>
</evidence>
<gene>
    <name evidence="5" type="ORF">UFOPK2399_00561</name>
</gene>
<dbReference type="GO" id="GO:0003700">
    <property type="term" value="F:DNA-binding transcription factor activity"/>
    <property type="evidence" value="ECO:0007669"/>
    <property type="project" value="InterPro"/>
</dbReference>
<proteinExistence type="predicted"/>
<protein>
    <submittedName>
        <fullName evidence="5">Unannotated protein</fullName>
    </submittedName>
</protein>
<dbReference type="Pfam" id="PF00392">
    <property type="entry name" value="GntR"/>
    <property type="match status" value="1"/>
</dbReference>
<keyword evidence="3" id="KW-0804">Transcription</keyword>
<organism evidence="5">
    <name type="scientific">freshwater metagenome</name>
    <dbReference type="NCBI Taxonomy" id="449393"/>
    <lineage>
        <taxon>unclassified sequences</taxon>
        <taxon>metagenomes</taxon>
        <taxon>ecological metagenomes</taxon>
    </lineage>
</organism>
<dbReference type="InterPro" id="IPR036388">
    <property type="entry name" value="WH-like_DNA-bd_sf"/>
</dbReference>
<dbReference type="InterPro" id="IPR011711">
    <property type="entry name" value="GntR_C"/>
</dbReference>
<evidence type="ECO:0000256" key="1">
    <source>
        <dbReference type="ARBA" id="ARBA00023015"/>
    </source>
</evidence>
<dbReference type="InterPro" id="IPR008920">
    <property type="entry name" value="TF_FadR/GntR_C"/>
</dbReference>
<evidence type="ECO:0000313" key="5">
    <source>
        <dbReference type="EMBL" id="CAB4688973.1"/>
    </source>
</evidence>
<keyword evidence="1" id="KW-0805">Transcription regulation</keyword>
<dbReference type="SMART" id="SM00895">
    <property type="entry name" value="FCD"/>
    <property type="match status" value="1"/>
</dbReference>
<dbReference type="PANTHER" id="PTHR43537">
    <property type="entry name" value="TRANSCRIPTIONAL REGULATOR, GNTR FAMILY"/>
    <property type="match status" value="1"/>
</dbReference>
<dbReference type="Gene3D" id="1.10.10.10">
    <property type="entry name" value="Winged helix-like DNA-binding domain superfamily/Winged helix DNA-binding domain"/>
    <property type="match status" value="1"/>
</dbReference>
<dbReference type="PRINTS" id="PR00035">
    <property type="entry name" value="HTHGNTR"/>
</dbReference>
<dbReference type="InterPro" id="IPR036390">
    <property type="entry name" value="WH_DNA-bd_sf"/>
</dbReference>